<keyword evidence="1" id="KW-0812">Transmembrane</keyword>
<dbReference type="Proteomes" id="UP000230066">
    <property type="component" value="Unassembled WGS sequence"/>
</dbReference>
<organism evidence="2 3">
    <name type="scientific">Fasciola hepatica</name>
    <name type="common">Liver fluke</name>
    <dbReference type="NCBI Taxonomy" id="6192"/>
    <lineage>
        <taxon>Eukaryota</taxon>
        <taxon>Metazoa</taxon>
        <taxon>Spiralia</taxon>
        <taxon>Lophotrochozoa</taxon>
        <taxon>Platyhelminthes</taxon>
        <taxon>Trematoda</taxon>
        <taxon>Digenea</taxon>
        <taxon>Plagiorchiida</taxon>
        <taxon>Echinostomata</taxon>
        <taxon>Echinostomatoidea</taxon>
        <taxon>Fasciolidae</taxon>
        <taxon>Fasciola</taxon>
    </lineage>
</organism>
<keyword evidence="1" id="KW-1133">Transmembrane helix</keyword>
<feature type="transmembrane region" description="Helical" evidence="1">
    <location>
        <begin position="12"/>
        <end position="32"/>
    </location>
</feature>
<keyword evidence="3" id="KW-1185">Reference proteome</keyword>
<dbReference type="EMBL" id="JXXN02003509">
    <property type="protein sequence ID" value="THD21467.1"/>
    <property type="molecule type" value="Genomic_DNA"/>
</dbReference>
<accession>A0A4E0RKW3</accession>
<dbReference type="AlphaFoldDB" id="A0A4E0RKW3"/>
<evidence type="ECO:0000256" key="1">
    <source>
        <dbReference type="SAM" id="Phobius"/>
    </source>
</evidence>
<protein>
    <submittedName>
        <fullName evidence="2">Uncharacterized protein</fullName>
    </submittedName>
</protein>
<keyword evidence="1" id="KW-0472">Membrane</keyword>
<proteinExistence type="predicted"/>
<name>A0A4E0RKW3_FASHE</name>
<evidence type="ECO:0000313" key="3">
    <source>
        <dbReference type="Proteomes" id="UP000230066"/>
    </source>
</evidence>
<reference evidence="2" key="1">
    <citation type="submission" date="2019-03" db="EMBL/GenBank/DDBJ databases">
        <title>Improved annotation for the trematode Fasciola hepatica.</title>
        <authorList>
            <person name="Choi Y.-J."/>
            <person name="Martin J."/>
            <person name="Mitreva M."/>
        </authorList>
    </citation>
    <scope>NUCLEOTIDE SEQUENCE [LARGE SCALE GENOMIC DNA]</scope>
</reference>
<sequence length="109" mass="12290">MKCTGLVMGHVLIWFVISIVDLGPMVSQVIIYQKEDKRNFAFGPEKNSILSTEDLTDNWIGITISEYRKYTDGKQHENASYLPWEETDTFNRNLSGATCANVKAAGWNG</sequence>
<gene>
    <name evidence="2" type="ORF">D915_007448</name>
</gene>
<comment type="caution">
    <text evidence="2">The sequence shown here is derived from an EMBL/GenBank/DDBJ whole genome shotgun (WGS) entry which is preliminary data.</text>
</comment>
<evidence type="ECO:0000313" key="2">
    <source>
        <dbReference type="EMBL" id="THD21467.1"/>
    </source>
</evidence>